<dbReference type="HOGENOM" id="CLU_923279_0_0_9"/>
<sequence>MNDKIRDIHEMPLQIKLNYSRILSLMATVDRDHNQLKIGAFYRIMNKIKLPATERVDLLKQMMQKRISFEEFSKELQLENQLNDQERNIFRFSLMKDLIIIMNADYVITEGEERLIEQIQNYFNISEEQFSFFQEEYEMDCSILESGAENDQLKEIGKKSMAAAASLGIPLGLLYYSGNFRGLGCLGALSGLKAIGMKKKTKKHALVVGLAGTIALGMITYKAVDYLLSIKKDERTNLWNITKESMERLHQETIDNIYSDMDYFHDEVLNHKEKEADIARRALDILRRTVATLENTGAIIL</sequence>
<dbReference type="KEGG" id="aoe:Clos_2089"/>
<keyword evidence="2" id="KW-1133">Transmembrane helix</keyword>
<name>A8MIJ3_ALKOO</name>
<evidence type="ECO:0000313" key="4">
    <source>
        <dbReference type="EMBL" id="ABW19625.1"/>
    </source>
</evidence>
<dbReference type="AlphaFoldDB" id="A8MIJ3"/>
<dbReference type="InterPro" id="IPR007791">
    <property type="entry name" value="DjlA_N"/>
</dbReference>
<dbReference type="EMBL" id="CP000853">
    <property type="protein sequence ID" value="ABW19625.1"/>
    <property type="molecule type" value="Genomic_DNA"/>
</dbReference>
<dbReference type="Proteomes" id="UP000000269">
    <property type="component" value="Chromosome"/>
</dbReference>
<feature type="transmembrane region" description="Helical" evidence="2">
    <location>
        <begin position="205"/>
        <end position="224"/>
    </location>
</feature>
<keyword evidence="5" id="KW-1185">Reference proteome</keyword>
<protein>
    <recommendedName>
        <fullName evidence="3">Co-chaperone DjlA N-terminal domain-containing protein</fullName>
    </recommendedName>
</protein>
<gene>
    <name evidence="4" type="ordered locus">Clos_2089</name>
</gene>
<dbReference type="Pfam" id="PF05099">
    <property type="entry name" value="TerB"/>
    <property type="match status" value="1"/>
</dbReference>
<feature type="coiled-coil region" evidence="1">
    <location>
        <begin position="269"/>
        <end position="296"/>
    </location>
</feature>
<keyword evidence="1" id="KW-0175">Coiled coil</keyword>
<evidence type="ECO:0000256" key="2">
    <source>
        <dbReference type="SAM" id="Phobius"/>
    </source>
</evidence>
<feature type="domain" description="Co-chaperone DjlA N-terminal" evidence="3">
    <location>
        <begin position="23"/>
        <end position="130"/>
    </location>
</feature>
<keyword evidence="2" id="KW-0812">Transmembrane</keyword>
<dbReference type="Gene3D" id="1.10.3680.10">
    <property type="entry name" value="TerB-like"/>
    <property type="match status" value="1"/>
</dbReference>
<accession>A8MIJ3</accession>
<dbReference type="eggNOG" id="COG4103">
    <property type="taxonomic scope" value="Bacteria"/>
</dbReference>
<dbReference type="OrthoDB" id="1955363at2"/>
<dbReference type="InterPro" id="IPR029024">
    <property type="entry name" value="TerB-like"/>
</dbReference>
<dbReference type="SUPFAM" id="SSF158682">
    <property type="entry name" value="TerB-like"/>
    <property type="match status" value="1"/>
</dbReference>
<evidence type="ECO:0000313" key="5">
    <source>
        <dbReference type="Proteomes" id="UP000000269"/>
    </source>
</evidence>
<dbReference type="STRING" id="350688.Clos_2089"/>
<proteinExistence type="predicted"/>
<reference evidence="5" key="1">
    <citation type="submission" date="2007-10" db="EMBL/GenBank/DDBJ databases">
        <title>Complete genome of Alkaliphilus oremlandii OhILAs.</title>
        <authorList>
            <person name="Copeland A."/>
            <person name="Lucas S."/>
            <person name="Lapidus A."/>
            <person name="Barry K."/>
            <person name="Detter J.C."/>
            <person name="Glavina del Rio T."/>
            <person name="Hammon N."/>
            <person name="Israni S."/>
            <person name="Dalin E."/>
            <person name="Tice H."/>
            <person name="Pitluck S."/>
            <person name="Chain P."/>
            <person name="Malfatti S."/>
            <person name="Shin M."/>
            <person name="Vergez L."/>
            <person name="Schmutz J."/>
            <person name="Larimer F."/>
            <person name="Land M."/>
            <person name="Hauser L."/>
            <person name="Kyrpides N."/>
            <person name="Mikhailova N."/>
            <person name="Stolz J.F."/>
            <person name="Dawson A."/>
            <person name="Fisher E."/>
            <person name="Crable B."/>
            <person name="Perera E."/>
            <person name="Lisak J."/>
            <person name="Ranganathan M."/>
            <person name="Basu P."/>
            <person name="Richardson P."/>
        </authorList>
    </citation>
    <scope>NUCLEOTIDE SEQUENCE [LARGE SCALE GENOMIC DNA]</scope>
    <source>
        <strain evidence="5">OhILAs</strain>
    </source>
</reference>
<keyword evidence="2" id="KW-0472">Membrane</keyword>
<organism evidence="4 5">
    <name type="scientific">Alkaliphilus oremlandii (strain OhILAs)</name>
    <name type="common">Clostridium oremlandii (strain OhILAs)</name>
    <dbReference type="NCBI Taxonomy" id="350688"/>
    <lineage>
        <taxon>Bacteria</taxon>
        <taxon>Bacillati</taxon>
        <taxon>Bacillota</taxon>
        <taxon>Clostridia</taxon>
        <taxon>Peptostreptococcales</taxon>
        <taxon>Natronincolaceae</taxon>
        <taxon>Alkaliphilus</taxon>
    </lineage>
</organism>
<dbReference type="RefSeq" id="WP_012159934.1">
    <property type="nucleotide sequence ID" value="NC_009922.1"/>
</dbReference>
<evidence type="ECO:0000259" key="3">
    <source>
        <dbReference type="Pfam" id="PF05099"/>
    </source>
</evidence>
<evidence type="ECO:0000256" key="1">
    <source>
        <dbReference type="SAM" id="Coils"/>
    </source>
</evidence>